<dbReference type="RefSeq" id="WP_141648686.1">
    <property type="nucleotide sequence ID" value="NZ_VIFM01000340.1"/>
</dbReference>
<dbReference type="EMBL" id="VIFM01000340">
    <property type="protein sequence ID" value="TQF09486.1"/>
    <property type="molecule type" value="Genomic_DNA"/>
</dbReference>
<dbReference type="Gene3D" id="3.90.25.10">
    <property type="entry name" value="UDP-galactose 4-epimerase, domain 1"/>
    <property type="match status" value="1"/>
</dbReference>
<protein>
    <submittedName>
        <fullName evidence="2">SDR family oxidoreductase</fullName>
    </submittedName>
</protein>
<dbReference type="Proteomes" id="UP000315369">
    <property type="component" value="Unassembled WGS sequence"/>
</dbReference>
<reference evidence="2 3" key="1">
    <citation type="submission" date="2019-06" db="EMBL/GenBank/DDBJ databases">
        <authorList>
            <person name="Livingstone P."/>
            <person name="Whitworth D."/>
        </authorList>
    </citation>
    <scope>NUCLEOTIDE SEQUENCE [LARGE SCALE GENOMIC DNA]</scope>
    <source>
        <strain evidence="2 3">AM401</strain>
    </source>
</reference>
<keyword evidence="3" id="KW-1185">Reference proteome</keyword>
<dbReference type="Gene3D" id="3.40.50.720">
    <property type="entry name" value="NAD(P)-binding Rossmann-like Domain"/>
    <property type="match status" value="1"/>
</dbReference>
<dbReference type="InterPro" id="IPR052718">
    <property type="entry name" value="NmrA-type_oxidoreductase"/>
</dbReference>
<dbReference type="PANTHER" id="PTHR47129">
    <property type="entry name" value="QUINONE OXIDOREDUCTASE 2"/>
    <property type="match status" value="1"/>
</dbReference>
<dbReference type="InterPro" id="IPR008030">
    <property type="entry name" value="NmrA-like"/>
</dbReference>
<name>A0A540WKD6_9BACT</name>
<dbReference type="OrthoDB" id="267890at2"/>
<organism evidence="2 3">
    <name type="scientific">Myxococcus llanfairpwllgwyngyllgogerychwyrndrobwllllantysiliogogogochensis</name>
    <dbReference type="NCBI Taxonomy" id="2590453"/>
    <lineage>
        <taxon>Bacteria</taxon>
        <taxon>Pseudomonadati</taxon>
        <taxon>Myxococcota</taxon>
        <taxon>Myxococcia</taxon>
        <taxon>Myxococcales</taxon>
        <taxon>Cystobacterineae</taxon>
        <taxon>Myxococcaceae</taxon>
        <taxon>Myxococcus</taxon>
    </lineage>
</organism>
<gene>
    <name evidence="2" type="ORF">FJV41_44345</name>
</gene>
<evidence type="ECO:0000313" key="2">
    <source>
        <dbReference type="EMBL" id="TQF09486.1"/>
    </source>
</evidence>
<comment type="caution">
    <text evidence="2">The sequence shown here is derived from an EMBL/GenBank/DDBJ whole genome shotgun (WGS) entry which is preliminary data.</text>
</comment>
<proteinExistence type="predicted"/>
<dbReference type="CDD" id="cd05269">
    <property type="entry name" value="TMR_SDR_a"/>
    <property type="match status" value="1"/>
</dbReference>
<feature type="domain" description="NmrA-like" evidence="1">
    <location>
        <begin position="5"/>
        <end position="228"/>
    </location>
</feature>
<evidence type="ECO:0000313" key="3">
    <source>
        <dbReference type="Proteomes" id="UP000315369"/>
    </source>
</evidence>
<sequence>MADTPIAVTGCTGRLGGRIARRLAAQGVSQRLIVRDAKRAPSLPGAEVHVATYRNRDALARALEGVRTALFVSAKEAPTRLEEHFAFIETAAAVGVETLVYTSFYGAAPNATFTFARDHWATEQRLREQRFSSVMLRDNLYLDFLPMMAGEDGVLRGPAEHGRVAAVAQDDIADVATAVLLNPREHRGRTYSLTGPESLTLDEVAAVLSRKLGRPIRYRAESIEEAYRSRARYGAEQWQVDAWVSTYTAIAAGELADVTTDVERVAGHAPMSLETLPLT</sequence>
<dbReference type="AlphaFoldDB" id="A0A540WKD6"/>
<dbReference type="Pfam" id="PF05368">
    <property type="entry name" value="NmrA"/>
    <property type="match status" value="1"/>
</dbReference>
<evidence type="ECO:0000259" key="1">
    <source>
        <dbReference type="Pfam" id="PF05368"/>
    </source>
</evidence>
<dbReference type="SUPFAM" id="SSF51735">
    <property type="entry name" value="NAD(P)-binding Rossmann-fold domains"/>
    <property type="match status" value="1"/>
</dbReference>
<dbReference type="InterPro" id="IPR036291">
    <property type="entry name" value="NAD(P)-bd_dom_sf"/>
</dbReference>
<dbReference type="PANTHER" id="PTHR47129:SF1">
    <property type="entry name" value="NMRA-LIKE DOMAIN-CONTAINING PROTEIN"/>
    <property type="match status" value="1"/>
</dbReference>
<accession>A0A540WKD6</accession>